<dbReference type="RefSeq" id="WP_135336846.1">
    <property type="nucleotide sequence ID" value="NZ_JBHLTX010000035.1"/>
</dbReference>
<comment type="caution">
    <text evidence="1">The sequence shown here is derived from an EMBL/GenBank/DDBJ whole genome shotgun (WGS) entry which is preliminary data.</text>
</comment>
<dbReference type="OrthoDB" id="3695258at2"/>
<dbReference type="Proteomes" id="UP000297948">
    <property type="component" value="Unassembled WGS sequence"/>
</dbReference>
<proteinExistence type="predicted"/>
<evidence type="ECO:0000313" key="1">
    <source>
        <dbReference type="EMBL" id="TGB19338.1"/>
    </source>
</evidence>
<name>A0A4Z0HK50_9ACTN</name>
<protein>
    <recommendedName>
        <fullName evidence="3">DsrE family protein</fullName>
    </recommendedName>
</protein>
<evidence type="ECO:0000313" key="2">
    <source>
        <dbReference type="Proteomes" id="UP000297948"/>
    </source>
</evidence>
<sequence>MTAPTMSYLLVESQVGHASERFVGDALALAAAGGRVRLFLVADAVAAAVRGASEPVAAFTAAGGELWVDGFTLAQRAIPRRVLADAASVVDMDRVAAELTAAGTRVVWH</sequence>
<evidence type="ECO:0008006" key="3">
    <source>
        <dbReference type="Google" id="ProtNLM"/>
    </source>
</evidence>
<reference evidence="1 2" key="1">
    <citation type="submission" date="2019-03" db="EMBL/GenBank/DDBJ databases">
        <authorList>
            <person name="Gonzalez-Pimentel J.L."/>
        </authorList>
    </citation>
    <scope>NUCLEOTIDE SEQUENCE [LARGE SCALE GENOMIC DNA]</scope>
    <source>
        <strain evidence="1 2">JCM 31289</strain>
    </source>
</reference>
<gene>
    <name evidence="1" type="ORF">E4099_00440</name>
</gene>
<dbReference type="InterPro" id="IPR027396">
    <property type="entry name" value="DsrEFH-like"/>
</dbReference>
<dbReference type="EMBL" id="SRID01000002">
    <property type="protein sequence ID" value="TGB19338.1"/>
    <property type="molecule type" value="Genomic_DNA"/>
</dbReference>
<organism evidence="1 2">
    <name type="scientific">Streptomyces palmae</name>
    <dbReference type="NCBI Taxonomy" id="1701085"/>
    <lineage>
        <taxon>Bacteria</taxon>
        <taxon>Bacillati</taxon>
        <taxon>Actinomycetota</taxon>
        <taxon>Actinomycetes</taxon>
        <taxon>Kitasatosporales</taxon>
        <taxon>Streptomycetaceae</taxon>
        <taxon>Streptomyces</taxon>
    </lineage>
</organism>
<keyword evidence="2" id="KW-1185">Reference proteome</keyword>
<dbReference type="SUPFAM" id="SSF75169">
    <property type="entry name" value="DsrEFH-like"/>
    <property type="match status" value="1"/>
</dbReference>
<accession>A0A4Z0HK50</accession>
<dbReference type="AlphaFoldDB" id="A0A4Z0HK50"/>